<keyword evidence="1" id="KW-0240">DNA-directed RNA polymerase</keyword>
<name>A0A3B0P046_9BACT</name>
<dbReference type="KEGG" id="mala:NCTC10135_00260"/>
<dbReference type="EMBL" id="LS991949">
    <property type="protein sequence ID" value="SYV89760.1"/>
    <property type="molecule type" value="Genomic_DNA"/>
</dbReference>
<dbReference type="Gene3D" id="3.90.1110.10">
    <property type="entry name" value="RNA polymerase Rpb2, domain 2"/>
    <property type="match status" value="1"/>
</dbReference>
<evidence type="ECO:0000313" key="1">
    <source>
        <dbReference type="EMBL" id="SYV89760.1"/>
    </source>
</evidence>
<feature type="non-terminal residue" evidence="1">
    <location>
        <position position="108"/>
    </location>
</feature>
<dbReference type="Proteomes" id="UP000259864">
    <property type="component" value="Chromosome 1"/>
</dbReference>
<reference evidence="2" key="1">
    <citation type="submission" date="2018-06" db="EMBL/GenBank/DDBJ databases">
        <authorList>
            <consortium name="Pathogen Informatics"/>
        </authorList>
    </citation>
    <scope>NUCLEOTIDE SEQUENCE [LARGE SCALE GENOMIC DNA]</scope>
    <source>
        <strain evidence="2">NCTC10135</strain>
    </source>
</reference>
<gene>
    <name evidence="1" type="primary">rpoB_2</name>
    <name evidence="1" type="ORF">NCTC10135_00260</name>
</gene>
<dbReference type="GO" id="GO:0003899">
    <property type="term" value="F:DNA-directed RNA polymerase activity"/>
    <property type="evidence" value="ECO:0007669"/>
    <property type="project" value="UniProtKB-EC"/>
</dbReference>
<dbReference type="GO" id="GO:0000428">
    <property type="term" value="C:DNA-directed RNA polymerase complex"/>
    <property type="evidence" value="ECO:0007669"/>
    <property type="project" value="UniProtKB-KW"/>
</dbReference>
<keyword evidence="1" id="KW-0804">Transcription</keyword>
<dbReference type="AlphaFoldDB" id="A0A3B0P046"/>
<dbReference type="InterPro" id="IPR037034">
    <property type="entry name" value="RNA_pol_Rpb2_2_sf"/>
</dbReference>
<organism evidence="1 2">
    <name type="scientific">Metamycoplasma alkalescens</name>
    <dbReference type="NCBI Taxonomy" id="45363"/>
    <lineage>
        <taxon>Bacteria</taxon>
        <taxon>Bacillati</taxon>
        <taxon>Mycoplasmatota</taxon>
        <taxon>Mycoplasmoidales</taxon>
        <taxon>Metamycoplasmataceae</taxon>
        <taxon>Metamycoplasma</taxon>
    </lineage>
</organism>
<keyword evidence="1" id="KW-0548">Nucleotidyltransferase</keyword>
<dbReference type="GO" id="GO:0003677">
    <property type="term" value="F:DNA binding"/>
    <property type="evidence" value="ECO:0007669"/>
    <property type="project" value="InterPro"/>
</dbReference>
<keyword evidence="1" id="KW-0808">Transferase</keyword>
<protein>
    <submittedName>
        <fullName evidence="1">DNA-directed RNA polymerase subunit beta</fullName>
        <ecNumber evidence="1">2.7.7.6</ecNumber>
    </submittedName>
</protein>
<dbReference type="GO" id="GO:0006351">
    <property type="term" value="P:DNA-templated transcription"/>
    <property type="evidence" value="ECO:0007669"/>
    <property type="project" value="InterPro"/>
</dbReference>
<evidence type="ECO:0000313" key="2">
    <source>
        <dbReference type="Proteomes" id="UP000259864"/>
    </source>
</evidence>
<dbReference type="EC" id="2.7.7.6" evidence="1"/>
<sequence>MFGEIPELNETLKKDKTIGVTDEEITKDSQETIYRLIRRGDRMTAESARNLIPLTLFNEKRYSLTETGRFTLNRKLNIGERLVNTYLAEDILDQNGKIKYQKGLLVNW</sequence>
<accession>A0A3B0P046</accession>
<proteinExistence type="predicted"/>